<dbReference type="Proteomes" id="UP000280066">
    <property type="component" value="Unassembled WGS sequence"/>
</dbReference>
<evidence type="ECO:0000313" key="4">
    <source>
        <dbReference type="EMBL" id="RSK35971.1"/>
    </source>
</evidence>
<dbReference type="EMBL" id="RWIS01000002">
    <property type="protein sequence ID" value="RSK35971.1"/>
    <property type="molecule type" value="Genomic_DNA"/>
</dbReference>
<dbReference type="PANTHER" id="PTHR30576">
    <property type="entry name" value="COLANIC BIOSYNTHESIS UDP-GLUCOSE LIPID CARRIER TRANSFERASE"/>
    <property type="match status" value="1"/>
</dbReference>
<evidence type="ECO:0000256" key="2">
    <source>
        <dbReference type="SAM" id="Phobius"/>
    </source>
</evidence>
<comment type="similarity">
    <text evidence="1">Belongs to the bacterial sugar transferase family.</text>
</comment>
<sequence length="216" mass="24295">MPPRPSWYARSGKRLLDVVVAAPALLLALPVLAVLALLLARQNGGPWLFRQPRPGLHGRLFTFYKLQTMTEQRNAQGQLLPDAERLPRLGRWVRATSLDELPQLWNVLRGDLSLVGPRPLLAQYLPLYSPEQARRHEVRPGITGWAQINGRNALSWEQKFAYDLWYVEHLSFPLDMRILLRTVGRVLGAHDIAAPGQATMEAFRGTPPSTSTDLPS</sequence>
<dbReference type="GO" id="GO:0016780">
    <property type="term" value="F:phosphotransferase activity, for other substituted phosphate groups"/>
    <property type="evidence" value="ECO:0007669"/>
    <property type="project" value="TreeGrafter"/>
</dbReference>
<keyword evidence="2" id="KW-0472">Membrane</keyword>
<name>A0A3R9NIG5_9BACT</name>
<evidence type="ECO:0000256" key="1">
    <source>
        <dbReference type="ARBA" id="ARBA00006464"/>
    </source>
</evidence>
<feature type="domain" description="Bacterial sugar transferase" evidence="3">
    <location>
        <begin position="13"/>
        <end position="187"/>
    </location>
</feature>
<keyword evidence="2" id="KW-0812">Transmembrane</keyword>
<dbReference type="OrthoDB" id="9808602at2"/>
<keyword evidence="4" id="KW-0808">Transferase</keyword>
<dbReference type="Pfam" id="PF02397">
    <property type="entry name" value="Bac_transf"/>
    <property type="match status" value="1"/>
</dbReference>
<protein>
    <submittedName>
        <fullName evidence="4">Sugar transferase</fullName>
    </submittedName>
</protein>
<evidence type="ECO:0000313" key="5">
    <source>
        <dbReference type="Proteomes" id="UP000280066"/>
    </source>
</evidence>
<feature type="transmembrane region" description="Helical" evidence="2">
    <location>
        <begin position="20"/>
        <end position="40"/>
    </location>
</feature>
<keyword evidence="5" id="KW-1185">Reference proteome</keyword>
<dbReference type="InterPro" id="IPR003362">
    <property type="entry name" value="Bact_transf"/>
</dbReference>
<proteinExistence type="inferred from homology"/>
<organism evidence="4 5">
    <name type="scientific">Hymenobacter metallilatus</name>
    <dbReference type="NCBI Taxonomy" id="2493666"/>
    <lineage>
        <taxon>Bacteria</taxon>
        <taxon>Pseudomonadati</taxon>
        <taxon>Bacteroidota</taxon>
        <taxon>Cytophagia</taxon>
        <taxon>Cytophagales</taxon>
        <taxon>Hymenobacteraceae</taxon>
        <taxon>Hymenobacter</taxon>
    </lineage>
</organism>
<gene>
    <name evidence="4" type="ORF">EI290_03505</name>
</gene>
<dbReference type="PANTHER" id="PTHR30576:SF8">
    <property type="entry name" value="UNDECAPRENYL-PHOSPHATE GALACTOSE PHOSPHOTRANSFERASE"/>
    <property type="match status" value="1"/>
</dbReference>
<dbReference type="AlphaFoldDB" id="A0A3R9NIG5"/>
<reference evidence="4 5" key="1">
    <citation type="submission" date="2018-12" db="EMBL/GenBank/DDBJ databases">
        <authorList>
            <person name="Feng G."/>
            <person name="Zhu H."/>
        </authorList>
    </citation>
    <scope>NUCLEOTIDE SEQUENCE [LARGE SCALE GENOMIC DNA]</scope>
    <source>
        <strain evidence="4 5">9PBR-2</strain>
    </source>
</reference>
<dbReference type="RefSeq" id="WP_125426829.1">
    <property type="nucleotide sequence ID" value="NZ_RWIS01000002.1"/>
</dbReference>
<accession>A0A3R9NIG5</accession>
<keyword evidence="2" id="KW-1133">Transmembrane helix</keyword>
<comment type="caution">
    <text evidence="4">The sequence shown here is derived from an EMBL/GenBank/DDBJ whole genome shotgun (WGS) entry which is preliminary data.</text>
</comment>
<evidence type="ECO:0000259" key="3">
    <source>
        <dbReference type="Pfam" id="PF02397"/>
    </source>
</evidence>